<dbReference type="InterPro" id="IPR000014">
    <property type="entry name" value="PAS"/>
</dbReference>
<keyword evidence="6" id="KW-0716">Sensory transduction</keyword>
<dbReference type="Gene3D" id="3.30.450.20">
    <property type="entry name" value="PAS domain"/>
    <property type="match status" value="3"/>
</dbReference>
<dbReference type="Pfam" id="PF07536">
    <property type="entry name" value="HWE_HK"/>
    <property type="match status" value="1"/>
</dbReference>
<feature type="domain" description="PAS" evidence="18">
    <location>
        <begin position="295"/>
        <end position="340"/>
    </location>
</feature>
<comment type="caution">
    <text evidence="20">The sequence shown here is derived from an EMBL/GenBank/DDBJ whole genome shotgun (WGS) entry which is preliminary data.</text>
</comment>
<evidence type="ECO:0000313" key="21">
    <source>
        <dbReference type="Proteomes" id="UP000474159"/>
    </source>
</evidence>
<dbReference type="PANTHER" id="PTHR41523:SF7">
    <property type="entry name" value="HISTIDINE KINASE"/>
    <property type="match status" value="1"/>
</dbReference>
<keyword evidence="5" id="KW-0597">Phosphoprotein</keyword>
<dbReference type="SMART" id="SM00911">
    <property type="entry name" value="HWE_HK"/>
    <property type="match status" value="1"/>
</dbReference>
<evidence type="ECO:0000256" key="14">
    <source>
        <dbReference type="ARBA" id="ARBA00022991"/>
    </source>
</evidence>
<evidence type="ECO:0000256" key="16">
    <source>
        <dbReference type="ARBA" id="ARBA00023170"/>
    </source>
</evidence>
<keyword evidence="4" id="KW-0600">Photoreceptor protein</keyword>
<evidence type="ECO:0000256" key="12">
    <source>
        <dbReference type="ARBA" id="ARBA00022777"/>
    </source>
</evidence>
<evidence type="ECO:0000256" key="4">
    <source>
        <dbReference type="ARBA" id="ARBA00022543"/>
    </source>
</evidence>
<gene>
    <name evidence="20" type="ORF">F6X53_15475</name>
</gene>
<keyword evidence="7" id="KW-0285">Flavoprotein</keyword>
<proteinExistence type="predicted"/>
<dbReference type="InterPro" id="IPR035965">
    <property type="entry name" value="PAS-like_dom_sf"/>
</dbReference>
<dbReference type="SUPFAM" id="SSF55785">
    <property type="entry name" value="PYP-like sensor domain (PAS domain)"/>
    <property type="match status" value="3"/>
</dbReference>
<reference evidence="20 21" key="1">
    <citation type="submission" date="2019-09" db="EMBL/GenBank/DDBJ databases">
        <title>YIM 48816 draft genome.</title>
        <authorList>
            <person name="Jiang L."/>
        </authorList>
    </citation>
    <scope>NUCLEOTIDE SEQUENCE [LARGE SCALE GENOMIC DNA]</scope>
    <source>
        <strain evidence="20 21">YIM 48816</strain>
    </source>
</reference>
<evidence type="ECO:0000256" key="2">
    <source>
        <dbReference type="ARBA" id="ARBA00012438"/>
    </source>
</evidence>
<dbReference type="SMART" id="SM00091">
    <property type="entry name" value="PAS"/>
    <property type="match status" value="3"/>
</dbReference>
<evidence type="ECO:0000259" key="19">
    <source>
        <dbReference type="PROSITE" id="PS50113"/>
    </source>
</evidence>
<evidence type="ECO:0000313" key="20">
    <source>
        <dbReference type="EMBL" id="KAB1078163.1"/>
    </source>
</evidence>
<dbReference type="Proteomes" id="UP000474159">
    <property type="component" value="Unassembled WGS sequence"/>
</dbReference>
<dbReference type="NCBIfam" id="TIGR00229">
    <property type="entry name" value="sensory_box"/>
    <property type="match status" value="1"/>
</dbReference>
<evidence type="ECO:0000256" key="8">
    <source>
        <dbReference type="ARBA" id="ARBA00022643"/>
    </source>
</evidence>
<evidence type="ECO:0000256" key="10">
    <source>
        <dbReference type="ARBA" id="ARBA00022737"/>
    </source>
</evidence>
<keyword evidence="15" id="KW-0843">Virulence</keyword>
<keyword evidence="11" id="KW-0547">Nucleotide-binding</keyword>
<keyword evidence="12" id="KW-0418">Kinase</keyword>
<feature type="domain" description="PAC" evidence="19">
    <location>
        <begin position="212"/>
        <end position="265"/>
    </location>
</feature>
<evidence type="ECO:0000259" key="18">
    <source>
        <dbReference type="PROSITE" id="PS50112"/>
    </source>
</evidence>
<keyword evidence="13" id="KW-0067">ATP-binding</keyword>
<feature type="compositionally biased region" description="Basic and acidic residues" evidence="17">
    <location>
        <begin position="9"/>
        <end position="21"/>
    </location>
</feature>
<dbReference type="EC" id="2.7.13.3" evidence="2"/>
<evidence type="ECO:0000256" key="6">
    <source>
        <dbReference type="ARBA" id="ARBA00022606"/>
    </source>
</evidence>
<keyword evidence="16" id="KW-0675">Receptor</keyword>
<dbReference type="InterPro" id="IPR001610">
    <property type="entry name" value="PAC"/>
</dbReference>
<keyword evidence="10" id="KW-0677">Repeat</keyword>
<keyword evidence="9" id="KW-0808">Transferase</keyword>
<dbReference type="GO" id="GO:0009881">
    <property type="term" value="F:photoreceptor activity"/>
    <property type="evidence" value="ECO:0007669"/>
    <property type="project" value="UniProtKB-KW"/>
</dbReference>
<dbReference type="InterPro" id="IPR036890">
    <property type="entry name" value="HATPase_C_sf"/>
</dbReference>
<evidence type="ECO:0000256" key="5">
    <source>
        <dbReference type="ARBA" id="ARBA00022553"/>
    </source>
</evidence>
<comment type="catalytic activity">
    <reaction evidence="1">
        <text>ATP + protein L-histidine = ADP + protein N-phospho-L-histidine.</text>
        <dbReference type="EC" id="2.7.13.3"/>
    </reaction>
</comment>
<dbReference type="EMBL" id="VZZK01000015">
    <property type="protein sequence ID" value="KAB1078163.1"/>
    <property type="molecule type" value="Genomic_DNA"/>
</dbReference>
<evidence type="ECO:0000256" key="13">
    <source>
        <dbReference type="ARBA" id="ARBA00022840"/>
    </source>
</evidence>
<dbReference type="InterPro" id="IPR000700">
    <property type="entry name" value="PAS-assoc_C"/>
</dbReference>
<evidence type="ECO:0000256" key="3">
    <source>
        <dbReference type="ARBA" id="ARBA00021740"/>
    </source>
</evidence>
<dbReference type="Pfam" id="PF08447">
    <property type="entry name" value="PAS_3"/>
    <property type="match status" value="1"/>
</dbReference>
<accession>A0A6L3SXJ0</accession>
<evidence type="ECO:0000256" key="7">
    <source>
        <dbReference type="ARBA" id="ARBA00022630"/>
    </source>
</evidence>
<dbReference type="InterPro" id="IPR011102">
    <property type="entry name" value="Sig_transdc_His_kinase_HWE"/>
</dbReference>
<dbReference type="GO" id="GO:0005524">
    <property type="term" value="F:ATP binding"/>
    <property type="evidence" value="ECO:0007669"/>
    <property type="project" value="UniProtKB-KW"/>
</dbReference>
<dbReference type="PANTHER" id="PTHR41523">
    <property type="entry name" value="TWO-COMPONENT SYSTEM SENSOR PROTEIN"/>
    <property type="match status" value="1"/>
</dbReference>
<dbReference type="GO" id="GO:0004673">
    <property type="term" value="F:protein histidine kinase activity"/>
    <property type="evidence" value="ECO:0007669"/>
    <property type="project" value="UniProtKB-EC"/>
</dbReference>
<dbReference type="Pfam" id="PF13426">
    <property type="entry name" value="PAS_9"/>
    <property type="match status" value="1"/>
</dbReference>
<feature type="region of interest" description="Disordered" evidence="17">
    <location>
        <begin position="1"/>
        <end position="21"/>
    </location>
</feature>
<evidence type="ECO:0000256" key="1">
    <source>
        <dbReference type="ARBA" id="ARBA00000085"/>
    </source>
</evidence>
<dbReference type="PROSITE" id="PS50113">
    <property type="entry name" value="PAC"/>
    <property type="match status" value="1"/>
</dbReference>
<keyword evidence="8" id="KW-0288">FMN</keyword>
<organism evidence="20 21">
    <name type="scientific">Methylobacterium soli</name>
    <dbReference type="NCBI Taxonomy" id="553447"/>
    <lineage>
        <taxon>Bacteria</taxon>
        <taxon>Pseudomonadati</taxon>
        <taxon>Pseudomonadota</taxon>
        <taxon>Alphaproteobacteria</taxon>
        <taxon>Hyphomicrobiales</taxon>
        <taxon>Methylobacteriaceae</taxon>
        <taxon>Methylobacterium</taxon>
    </lineage>
</organism>
<evidence type="ECO:0000256" key="11">
    <source>
        <dbReference type="ARBA" id="ARBA00022741"/>
    </source>
</evidence>
<evidence type="ECO:0000256" key="17">
    <source>
        <dbReference type="SAM" id="MobiDB-lite"/>
    </source>
</evidence>
<name>A0A6L3SXJ0_9HYPH</name>
<keyword evidence="14" id="KW-0157">Chromophore</keyword>
<protein>
    <recommendedName>
        <fullName evidence="3">Blue-light-activated histidine kinase</fullName>
        <ecNumber evidence="2">2.7.13.3</ecNumber>
    </recommendedName>
</protein>
<dbReference type="SMART" id="SM00086">
    <property type="entry name" value="PAC"/>
    <property type="match status" value="3"/>
</dbReference>
<dbReference type="Gene3D" id="3.30.565.10">
    <property type="entry name" value="Histidine kinase-like ATPase, C-terminal domain"/>
    <property type="match status" value="1"/>
</dbReference>
<sequence length="603" mass="66562">MRGFPAVRDQSRGRRCGLGDRVDHDPTASTIDLHRAAFEEAAVGLAVVSAHDHSVPGLAPHESTILDANRHLCHLLGYGAGDLVGMPLSDLLDRPSLAEGVQRWRRADGRPIDVRVRRSVGRGTTLVVEAIDADEAVRAEQNREALIAAGLGEWRFDKLTGLITLSRRAGQILGHPPGPSLTWGDLSRRIDEAETARIADVVREAMAAGEPYSFECRLRRAGDEREVIIGIRGQPLFGADGTLAGMVGVVQDITTRVEARDALLGREQRLRVATSLARLGIFEWHMLEDHAIWENERMFEIFGRTAEDGTVGKTEFLNELLHPEDRKAVRQAISQALRDDEILHATGRIRRKSDGAWRTIDMAGRFERDAPNRLPRRLIGVVADVTDRRHAEERQTLLIRELHHRVKNTLATVQAIVGSTARTASSIESFYEAFVGRIMSLAHTHSVLTEDTWQTASLRTLLVNELKPYAEGTMEDGGEDRITLSGPPIDLASEIAVPIGMAIHELTTNAAKYGALSTRSGRVAVTWQLLPGGPAGMLRFAWQESHGPPVQPPRRQGFGSRLLQRVLTTQVQAEVETEYPPEGFRLTMMAPLPKRNDALNPLI</sequence>
<dbReference type="AlphaFoldDB" id="A0A6L3SXJ0"/>
<dbReference type="OrthoDB" id="341208at2"/>
<dbReference type="InterPro" id="IPR013655">
    <property type="entry name" value="PAS_fold_3"/>
</dbReference>
<keyword evidence="21" id="KW-1185">Reference proteome</keyword>
<evidence type="ECO:0000256" key="15">
    <source>
        <dbReference type="ARBA" id="ARBA00023026"/>
    </source>
</evidence>
<dbReference type="Pfam" id="PF13188">
    <property type="entry name" value="PAS_8"/>
    <property type="match status" value="1"/>
</dbReference>
<evidence type="ECO:0000256" key="9">
    <source>
        <dbReference type="ARBA" id="ARBA00022679"/>
    </source>
</evidence>
<dbReference type="PROSITE" id="PS50112">
    <property type="entry name" value="PAS"/>
    <property type="match status" value="1"/>
</dbReference>
<dbReference type="CDD" id="cd00130">
    <property type="entry name" value="PAS"/>
    <property type="match status" value="2"/>
</dbReference>